<dbReference type="InterPro" id="IPR039532">
    <property type="entry name" value="TetR_C_Firmicutes"/>
</dbReference>
<protein>
    <submittedName>
        <fullName evidence="4">Transcriptional regulator, TetR family</fullName>
    </submittedName>
</protein>
<feature type="domain" description="HTH tetR-type" evidence="3">
    <location>
        <begin position="8"/>
        <end position="68"/>
    </location>
</feature>
<evidence type="ECO:0000256" key="1">
    <source>
        <dbReference type="ARBA" id="ARBA00023125"/>
    </source>
</evidence>
<feature type="DNA-binding region" description="H-T-H motif" evidence="2">
    <location>
        <begin position="31"/>
        <end position="50"/>
    </location>
</feature>
<dbReference type="SUPFAM" id="SSF46689">
    <property type="entry name" value="Homeodomain-like"/>
    <property type="match status" value="1"/>
</dbReference>
<dbReference type="RefSeq" id="WP_177170574.1">
    <property type="nucleotide sequence ID" value="NZ_FNYW01000053.1"/>
</dbReference>
<dbReference type="STRING" id="1130080.SAMN04488113_1535"/>
<gene>
    <name evidence="4" type="ORF">SAMN04488113_1535</name>
</gene>
<evidence type="ECO:0000313" key="5">
    <source>
        <dbReference type="Proteomes" id="UP000198564"/>
    </source>
</evidence>
<evidence type="ECO:0000259" key="3">
    <source>
        <dbReference type="PROSITE" id="PS50977"/>
    </source>
</evidence>
<keyword evidence="1 2" id="KW-0238">DNA-binding</keyword>
<dbReference type="Pfam" id="PF00440">
    <property type="entry name" value="TetR_N"/>
    <property type="match status" value="1"/>
</dbReference>
<dbReference type="Pfam" id="PF14278">
    <property type="entry name" value="TetR_C_8"/>
    <property type="match status" value="1"/>
</dbReference>
<keyword evidence="5" id="KW-1185">Reference proteome</keyword>
<dbReference type="InterPro" id="IPR050624">
    <property type="entry name" value="HTH-type_Tx_Regulator"/>
</dbReference>
<dbReference type="GO" id="GO:0003677">
    <property type="term" value="F:DNA binding"/>
    <property type="evidence" value="ECO:0007669"/>
    <property type="project" value="UniProtKB-UniRule"/>
</dbReference>
<sequence length="186" mass="21845">MKKNRSVQKTKRILKQTLIDLLKDQSIHQVKVKELTERAEVNRGTFYFHYSDIYDLLYEIEDDVFQELESVFDQFDKEGHSTTEGLLLEVLFEGLTEKREIVYILLGPNGSRSFSSRIDGWIDYHSRNILQRAFPQVDADYHRLVSAFLIRGVIGTFKTWYETGQKQTYKELAEIIEKIIGPKPYS</sequence>
<dbReference type="Gene3D" id="1.10.357.10">
    <property type="entry name" value="Tetracycline Repressor, domain 2"/>
    <property type="match status" value="1"/>
</dbReference>
<dbReference type="InterPro" id="IPR001647">
    <property type="entry name" value="HTH_TetR"/>
</dbReference>
<dbReference type="PROSITE" id="PS50977">
    <property type="entry name" value="HTH_TETR_2"/>
    <property type="match status" value="1"/>
</dbReference>
<dbReference type="EMBL" id="FNYW01000053">
    <property type="protein sequence ID" value="SEJ03065.1"/>
    <property type="molecule type" value="Genomic_DNA"/>
</dbReference>
<name>A0A1H6VSQ4_9LACT</name>
<proteinExistence type="predicted"/>
<evidence type="ECO:0000313" key="4">
    <source>
        <dbReference type="EMBL" id="SEJ03065.1"/>
    </source>
</evidence>
<dbReference type="PANTHER" id="PTHR43479:SF7">
    <property type="entry name" value="TETR-FAMILY TRANSCRIPTIONAL REGULATOR"/>
    <property type="match status" value="1"/>
</dbReference>
<dbReference type="AlphaFoldDB" id="A0A1H6VSQ4"/>
<dbReference type="Proteomes" id="UP000198564">
    <property type="component" value="Unassembled WGS sequence"/>
</dbReference>
<reference evidence="5" key="1">
    <citation type="submission" date="2016-10" db="EMBL/GenBank/DDBJ databases">
        <authorList>
            <person name="Varghese N."/>
            <person name="Submissions S."/>
        </authorList>
    </citation>
    <scope>NUCLEOTIDE SEQUENCE [LARGE SCALE GENOMIC DNA]</scope>
    <source>
        <strain evidence="5">DSM 25751</strain>
    </source>
</reference>
<evidence type="ECO:0000256" key="2">
    <source>
        <dbReference type="PROSITE-ProRule" id="PRU00335"/>
    </source>
</evidence>
<dbReference type="InterPro" id="IPR009057">
    <property type="entry name" value="Homeodomain-like_sf"/>
</dbReference>
<dbReference type="PANTHER" id="PTHR43479">
    <property type="entry name" value="ACREF/ENVCD OPERON REPRESSOR-RELATED"/>
    <property type="match status" value="1"/>
</dbReference>
<organism evidence="4 5">
    <name type="scientific">Alkalibacterium gilvum</name>
    <dbReference type="NCBI Taxonomy" id="1130080"/>
    <lineage>
        <taxon>Bacteria</taxon>
        <taxon>Bacillati</taxon>
        <taxon>Bacillota</taxon>
        <taxon>Bacilli</taxon>
        <taxon>Lactobacillales</taxon>
        <taxon>Carnobacteriaceae</taxon>
        <taxon>Alkalibacterium</taxon>
    </lineage>
</organism>
<accession>A0A1H6VSQ4</accession>